<dbReference type="Pfam" id="PF00270">
    <property type="entry name" value="DEAD"/>
    <property type="match status" value="1"/>
</dbReference>
<sequence>MSAPRCLGHRCLLFYRQSGLPLSITNTAKFHRSLTKFAYARPPNYGQQQGQERQERQERLEVPPLSENNARLLEVFPNPKEILLHFANVLQHQKGVNTLNLRLDLRSTVHQGNTTWEASIAISWPSELIFYGKSSSKVEAQKIAAAKACLTLKNRRLLDHHHKPFLYTWEDAAELKQKRYAPAQLSVPPSVITAADQWNRTFYEWCQPLDDAEQTSNMPVVEELLEEMDSNGAAEYIDIVSGEPKVLPDMEDLVNMSDTLYANHVRLMNSQDSRVREMQDQRRELPVFGRREEILETIRNNPVTLISGDTGSGKSTQVPQFLFESLIAENHGSEAQIVITQPRRISAVSLAERVAAERNEELGQTVGYQVRLESRMPPEHGCIFFCTTGILLRRLQDNPTLKGVSHVIVDEVHERDVLIDVLLSLLKNIVTVNPDIRIVLMSASMNSDLLKKYFDNCPIVEVEGYLHPVREHFLPESCALAGMPVPILEEEDPRTQMDLVYNLIKQIDSTRPEGGILVFLPGWQEIKAMRTRIMNSFYKADRHCVLTLHSMIPLNEQHSVFDRMPPHRRKIVLATNIAETSITINDIVYVVDPGNMRGQTYSPERGILTLDTHWISKANAIQRRGRAGRVRSGECFRLYSKNRFAKMDSFATPEVLRMPLEKVILDGKLFCPATVKAADFLSQLPQAPVSSGIAKAIEELIELKVLNKDETLTPLGESITHFSTHPRLSIALVYATLLRCLSPVLTIASFLSTNRDPFVNRLDNKSYVKEVKELFSIGSRSDHIASSNLLNAWLQTSTQKNNNCEADILRFCSDFGVSHDHLKFVEGIRQVLAEHLYDAYLVDRIDDATNSLHDVNEHEKNFALVKAALTAGIGTDILRVSKGIIRKGRLLDETVATIPDSDTHVELSRESVVSDLTVPAGPWFIYHSKFKSGESRKTFVKDITEVPALTMALFGGNQLELEEQDDDDMLALLKFKSYPNVRFSADLKTARVLVELRRNIEDLVGMTLRSRANPLRDIDEIWGGLRDVLCKLLQK</sequence>
<dbReference type="SMART" id="SM00487">
    <property type="entry name" value="DEXDc"/>
    <property type="match status" value="1"/>
</dbReference>
<evidence type="ECO:0000313" key="10">
    <source>
        <dbReference type="EMBL" id="OQV15950.1"/>
    </source>
</evidence>
<evidence type="ECO:0000259" key="9">
    <source>
        <dbReference type="PROSITE" id="PS51194"/>
    </source>
</evidence>
<evidence type="ECO:0000259" key="8">
    <source>
        <dbReference type="PROSITE" id="PS51192"/>
    </source>
</evidence>
<dbReference type="SMART" id="SM00490">
    <property type="entry name" value="HELICc"/>
    <property type="match status" value="1"/>
</dbReference>
<dbReference type="InterPro" id="IPR014001">
    <property type="entry name" value="Helicase_ATP-bd"/>
</dbReference>
<dbReference type="InterPro" id="IPR002464">
    <property type="entry name" value="DNA/RNA_helicase_DEAH_CS"/>
</dbReference>
<evidence type="ECO:0000256" key="7">
    <source>
        <dbReference type="SAM" id="MobiDB-lite"/>
    </source>
</evidence>
<evidence type="ECO:0000256" key="1">
    <source>
        <dbReference type="ARBA" id="ARBA00022741"/>
    </source>
</evidence>
<dbReference type="GO" id="GO:0002151">
    <property type="term" value="F:G-quadruplex RNA binding"/>
    <property type="evidence" value="ECO:0007669"/>
    <property type="project" value="TreeGrafter"/>
</dbReference>
<dbReference type="GO" id="GO:0003724">
    <property type="term" value="F:RNA helicase activity"/>
    <property type="evidence" value="ECO:0007669"/>
    <property type="project" value="TreeGrafter"/>
</dbReference>
<dbReference type="SMART" id="SM00847">
    <property type="entry name" value="HA2"/>
    <property type="match status" value="1"/>
</dbReference>
<dbReference type="PROSITE" id="PS51194">
    <property type="entry name" value="HELICASE_CTER"/>
    <property type="match status" value="1"/>
</dbReference>
<keyword evidence="5" id="KW-0694">RNA-binding</keyword>
<dbReference type="GO" id="GO:0005524">
    <property type="term" value="F:ATP binding"/>
    <property type="evidence" value="ECO:0007669"/>
    <property type="project" value="UniProtKB-KW"/>
</dbReference>
<dbReference type="SUPFAM" id="SSF52540">
    <property type="entry name" value="P-loop containing nucleoside triphosphate hydrolases"/>
    <property type="match status" value="1"/>
</dbReference>
<dbReference type="AlphaFoldDB" id="A0A1W0WL65"/>
<evidence type="ECO:0000256" key="4">
    <source>
        <dbReference type="ARBA" id="ARBA00022840"/>
    </source>
</evidence>
<dbReference type="GO" id="GO:0005737">
    <property type="term" value="C:cytoplasm"/>
    <property type="evidence" value="ECO:0007669"/>
    <property type="project" value="TreeGrafter"/>
</dbReference>
<dbReference type="PANTHER" id="PTHR18934:SF257">
    <property type="entry name" value="ATP-DEPENDENT RNA HELICASE DHX30"/>
    <property type="match status" value="1"/>
</dbReference>
<dbReference type="Gene3D" id="3.30.160.20">
    <property type="match status" value="1"/>
</dbReference>
<gene>
    <name evidence="10" type="ORF">BV898_09872</name>
</gene>
<dbReference type="CDD" id="cd18791">
    <property type="entry name" value="SF2_C_RHA"/>
    <property type="match status" value="1"/>
</dbReference>
<organism evidence="10 11">
    <name type="scientific">Hypsibius exemplaris</name>
    <name type="common">Freshwater tardigrade</name>
    <dbReference type="NCBI Taxonomy" id="2072580"/>
    <lineage>
        <taxon>Eukaryota</taxon>
        <taxon>Metazoa</taxon>
        <taxon>Ecdysozoa</taxon>
        <taxon>Tardigrada</taxon>
        <taxon>Eutardigrada</taxon>
        <taxon>Parachela</taxon>
        <taxon>Hypsibioidea</taxon>
        <taxon>Hypsibiidae</taxon>
        <taxon>Hypsibius</taxon>
    </lineage>
</organism>
<feature type="region of interest" description="Disordered" evidence="7">
    <location>
        <begin position="41"/>
        <end position="63"/>
    </location>
</feature>
<dbReference type="Proteomes" id="UP000192578">
    <property type="component" value="Unassembled WGS sequence"/>
</dbReference>
<dbReference type="OrthoDB" id="5600252at2759"/>
<name>A0A1W0WL65_HYPEX</name>
<dbReference type="InterPro" id="IPR011545">
    <property type="entry name" value="DEAD/DEAH_box_helicase_dom"/>
</dbReference>
<evidence type="ECO:0000256" key="5">
    <source>
        <dbReference type="ARBA" id="ARBA00022884"/>
    </source>
</evidence>
<keyword evidence="1" id="KW-0547">Nucleotide-binding</keyword>
<dbReference type="Pfam" id="PF00271">
    <property type="entry name" value="Helicase_C"/>
    <property type="match status" value="1"/>
</dbReference>
<dbReference type="Gene3D" id="3.40.50.300">
    <property type="entry name" value="P-loop containing nucleotide triphosphate hydrolases"/>
    <property type="match status" value="2"/>
</dbReference>
<evidence type="ECO:0000256" key="3">
    <source>
        <dbReference type="ARBA" id="ARBA00022806"/>
    </source>
</evidence>
<accession>A0A1W0WL65</accession>
<dbReference type="Pfam" id="PF21010">
    <property type="entry name" value="HA2_C"/>
    <property type="match status" value="1"/>
</dbReference>
<dbReference type="CDD" id="cd17917">
    <property type="entry name" value="DEXHc_RHA-like"/>
    <property type="match status" value="1"/>
</dbReference>
<evidence type="ECO:0000313" key="11">
    <source>
        <dbReference type="Proteomes" id="UP000192578"/>
    </source>
</evidence>
<keyword evidence="2" id="KW-0378">Hydrolase</keyword>
<dbReference type="InterPro" id="IPR001650">
    <property type="entry name" value="Helicase_C-like"/>
</dbReference>
<dbReference type="PANTHER" id="PTHR18934">
    <property type="entry name" value="ATP-DEPENDENT RNA HELICASE"/>
    <property type="match status" value="1"/>
</dbReference>
<dbReference type="InterPro" id="IPR007502">
    <property type="entry name" value="Helicase-assoc_dom"/>
</dbReference>
<dbReference type="InterPro" id="IPR027417">
    <property type="entry name" value="P-loop_NTPase"/>
</dbReference>
<dbReference type="EMBL" id="MTYJ01000080">
    <property type="protein sequence ID" value="OQV15950.1"/>
    <property type="molecule type" value="Genomic_DNA"/>
</dbReference>
<dbReference type="PROSITE" id="PS00690">
    <property type="entry name" value="DEAH_ATP_HELICASE"/>
    <property type="match status" value="1"/>
</dbReference>
<dbReference type="GO" id="GO:0005634">
    <property type="term" value="C:nucleus"/>
    <property type="evidence" value="ECO:0007669"/>
    <property type="project" value="TreeGrafter"/>
</dbReference>
<reference evidence="11" key="1">
    <citation type="submission" date="2017-01" db="EMBL/GenBank/DDBJ databases">
        <title>Comparative genomics of anhydrobiosis in the tardigrade Hypsibius dujardini.</title>
        <authorList>
            <person name="Yoshida Y."/>
            <person name="Koutsovoulos G."/>
            <person name="Laetsch D."/>
            <person name="Stevens L."/>
            <person name="Kumar S."/>
            <person name="Horikawa D."/>
            <person name="Ishino K."/>
            <person name="Komine S."/>
            <person name="Tomita M."/>
            <person name="Blaxter M."/>
            <person name="Arakawa K."/>
        </authorList>
    </citation>
    <scope>NUCLEOTIDE SEQUENCE [LARGE SCALE GENOMIC DNA]</scope>
    <source>
        <strain evidence="11">Z151</strain>
    </source>
</reference>
<dbReference type="FunFam" id="3.40.50.300:FF:000526">
    <property type="entry name" value="DExH-box ATP-dependent RNA helicase DExH3"/>
    <property type="match status" value="1"/>
</dbReference>
<proteinExistence type="inferred from homology"/>
<protein>
    <submittedName>
        <fullName evidence="10">ATP-dependent RNA helicase DHX30</fullName>
    </submittedName>
</protein>
<evidence type="ECO:0000256" key="2">
    <source>
        <dbReference type="ARBA" id="ARBA00022801"/>
    </source>
</evidence>
<evidence type="ECO:0000256" key="6">
    <source>
        <dbReference type="ARBA" id="ARBA00060772"/>
    </source>
</evidence>
<comment type="similarity">
    <text evidence="6">Belongs to the DExH box helicase family.</text>
</comment>
<dbReference type="PROSITE" id="PS51192">
    <property type="entry name" value="HELICASE_ATP_BIND_1"/>
    <property type="match status" value="1"/>
</dbReference>
<feature type="compositionally biased region" description="Basic and acidic residues" evidence="7">
    <location>
        <begin position="52"/>
        <end position="61"/>
    </location>
</feature>
<dbReference type="Gene3D" id="1.20.120.1080">
    <property type="match status" value="1"/>
</dbReference>
<feature type="domain" description="Helicase C-terminal" evidence="9">
    <location>
        <begin position="502"/>
        <end position="671"/>
    </location>
</feature>
<feature type="domain" description="Helicase ATP-binding" evidence="8">
    <location>
        <begin position="295"/>
        <end position="463"/>
    </location>
</feature>
<keyword evidence="11" id="KW-1185">Reference proteome</keyword>
<keyword evidence="3 10" id="KW-0347">Helicase</keyword>
<keyword evidence="4" id="KW-0067">ATP-binding</keyword>
<comment type="caution">
    <text evidence="10">The sequence shown here is derived from an EMBL/GenBank/DDBJ whole genome shotgun (WGS) entry which is preliminary data.</text>
</comment>
<dbReference type="GO" id="GO:0016787">
    <property type="term" value="F:hydrolase activity"/>
    <property type="evidence" value="ECO:0007669"/>
    <property type="project" value="UniProtKB-KW"/>
</dbReference>
<dbReference type="GO" id="GO:0003678">
    <property type="term" value="F:DNA helicase activity"/>
    <property type="evidence" value="ECO:0007669"/>
    <property type="project" value="TreeGrafter"/>
</dbReference>